<evidence type="ECO:0000256" key="1">
    <source>
        <dbReference type="ARBA" id="ARBA00004323"/>
    </source>
</evidence>
<evidence type="ECO:0000256" key="7">
    <source>
        <dbReference type="ARBA" id="ARBA00022989"/>
    </source>
</evidence>
<gene>
    <name evidence="10" type="ORF">GOMPHAMPRED_007068</name>
</gene>
<keyword evidence="9" id="KW-0472">Membrane</keyword>
<dbReference type="PANTHER" id="PTHR31646:SF1">
    <property type="entry name" value="ALPHA-1,2-MANNOSYLTRANSFERASE MNN2"/>
    <property type="match status" value="1"/>
</dbReference>
<dbReference type="InterPro" id="IPR022751">
    <property type="entry name" value="Alpha_mannosyltransferase"/>
</dbReference>
<proteinExistence type="inferred from homology"/>
<evidence type="ECO:0000313" key="11">
    <source>
        <dbReference type="Proteomes" id="UP000664169"/>
    </source>
</evidence>
<comment type="subcellular location">
    <subcellularLocation>
        <location evidence="1">Golgi apparatus membrane</location>
        <topology evidence="1">Single-pass type II membrane protein</topology>
    </subcellularLocation>
</comment>
<accession>A0A8H3IBU0</accession>
<dbReference type="EMBL" id="CAJPDQ010000005">
    <property type="protein sequence ID" value="CAF9910370.1"/>
    <property type="molecule type" value="Genomic_DNA"/>
</dbReference>
<keyword evidence="11" id="KW-1185">Reference proteome</keyword>
<evidence type="ECO:0000256" key="5">
    <source>
        <dbReference type="ARBA" id="ARBA00022692"/>
    </source>
</evidence>
<keyword evidence="6" id="KW-0735">Signal-anchor</keyword>
<keyword evidence="5" id="KW-0812">Transmembrane</keyword>
<evidence type="ECO:0000256" key="9">
    <source>
        <dbReference type="ARBA" id="ARBA00023136"/>
    </source>
</evidence>
<dbReference type="GO" id="GO:0000026">
    <property type="term" value="F:alpha-1,2-mannosyltransferase activity"/>
    <property type="evidence" value="ECO:0007669"/>
    <property type="project" value="TreeGrafter"/>
</dbReference>
<comment type="similarity">
    <text evidence="3">Belongs to the MNN1/MNT family.</text>
</comment>
<evidence type="ECO:0000256" key="6">
    <source>
        <dbReference type="ARBA" id="ARBA00022968"/>
    </source>
</evidence>
<name>A0A8H3IBU0_9LECA</name>
<evidence type="ECO:0000256" key="2">
    <source>
        <dbReference type="ARBA" id="ARBA00004922"/>
    </source>
</evidence>
<dbReference type="Proteomes" id="UP000664169">
    <property type="component" value="Unassembled WGS sequence"/>
</dbReference>
<evidence type="ECO:0000256" key="8">
    <source>
        <dbReference type="ARBA" id="ARBA00023034"/>
    </source>
</evidence>
<dbReference type="Pfam" id="PF11051">
    <property type="entry name" value="Mannosyl_trans3"/>
    <property type="match status" value="2"/>
</dbReference>
<dbReference type="InterPro" id="IPR029044">
    <property type="entry name" value="Nucleotide-diphossugar_trans"/>
</dbReference>
<dbReference type="PANTHER" id="PTHR31646">
    <property type="entry name" value="ALPHA-1,2-MANNOSYLTRANSFERASE MNN2"/>
    <property type="match status" value="1"/>
</dbReference>
<keyword evidence="7" id="KW-1133">Transmembrane helix</keyword>
<sequence>MFPTVITRKSVITVALLTLISFLLFRNQETIKSSSVWTTPSVFDCPSNRTNPFHIVAPAPADSSQLSRLWLDLKALFEANHPVPQELKKPAHHDVPKKEKLGSFFALTDEDAGATRKNHQEVVKNLPAYPDNTFRGRGIVMLAGGRYSEFAATSLGVVREMQSKLPVEVWYKDEEEDMPGWCNELYEEGMACRRLSDYMNVKELKHAYALKVFTILFSSFTEILFLDADSCPIVNPDQIFDSEVYEENGAILWPDYWPHTGSPWLPYLTGMTPAQSEMLMDEKSVESGQVVWNKEKHWKSLLLAVYYNYYGPAFWYTVFNNGWAGWGDKDTFPMALKALKEPYFQVQHGIVTGFVAGTVEGIGMLQANPQNKDEHEPMFLHSNIIKWSMRNLACRKCENIKGHEPYYYHLEDPKSKIHSHLNEGKRIFAMGQMDEKHIDPEPILWKAVEWTACNSRVWGNGQVCQQTRSYMEKAFGFEFRTSRIASAVSNGKQICMVEPAVYKRPPPAPS</sequence>
<dbReference type="GO" id="GO:0046354">
    <property type="term" value="P:mannan biosynthetic process"/>
    <property type="evidence" value="ECO:0007669"/>
    <property type="project" value="TreeGrafter"/>
</dbReference>
<evidence type="ECO:0000256" key="3">
    <source>
        <dbReference type="ARBA" id="ARBA00009105"/>
    </source>
</evidence>
<dbReference type="GO" id="GO:0000139">
    <property type="term" value="C:Golgi membrane"/>
    <property type="evidence" value="ECO:0007669"/>
    <property type="project" value="UniProtKB-SubCell"/>
</dbReference>
<comment type="pathway">
    <text evidence="2">Protein modification; protein glycosylation.</text>
</comment>
<dbReference type="SUPFAM" id="SSF53448">
    <property type="entry name" value="Nucleotide-diphospho-sugar transferases"/>
    <property type="match status" value="1"/>
</dbReference>
<evidence type="ECO:0000313" key="10">
    <source>
        <dbReference type="EMBL" id="CAF9910370.1"/>
    </source>
</evidence>
<protein>
    <submittedName>
        <fullName evidence="10">Uncharacterized protein</fullName>
    </submittedName>
</protein>
<dbReference type="AlphaFoldDB" id="A0A8H3IBU0"/>
<comment type="caution">
    <text evidence="10">The sequence shown here is derived from an EMBL/GenBank/DDBJ whole genome shotgun (WGS) entry which is preliminary data.</text>
</comment>
<evidence type="ECO:0000256" key="4">
    <source>
        <dbReference type="ARBA" id="ARBA00022679"/>
    </source>
</evidence>
<dbReference type="OrthoDB" id="4484309at2759"/>
<organism evidence="10 11">
    <name type="scientific">Gomphillus americanus</name>
    <dbReference type="NCBI Taxonomy" id="1940652"/>
    <lineage>
        <taxon>Eukaryota</taxon>
        <taxon>Fungi</taxon>
        <taxon>Dikarya</taxon>
        <taxon>Ascomycota</taxon>
        <taxon>Pezizomycotina</taxon>
        <taxon>Lecanoromycetes</taxon>
        <taxon>OSLEUM clade</taxon>
        <taxon>Ostropomycetidae</taxon>
        <taxon>Ostropales</taxon>
        <taxon>Graphidaceae</taxon>
        <taxon>Gomphilloideae</taxon>
        <taxon>Gomphillus</taxon>
    </lineage>
</organism>
<keyword evidence="4" id="KW-0808">Transferase</keyword>
<keyword evidence="8" id="KW-0333">Golgi apparatus</keyword>
<reference evidence="10" key="1">
    <citation type="submission" date="2021-03" db="EMBL/GenBank/DDBJ databases">
        <authorList>
            <person name="Tagirdzhanova G."/>
        </authorList>
    </citation>
    <scope>NUCLEOTIDE SEQUENCE</scope>
</reference>